<keyword evidence="3 7" id="KW-0812">Transmembrane</keyword>
<dbReference type="AlphaFoldDB" id="A0A1N6IHL8"/>
<feature type="transmembrane region" description="Helical" evidence="7">
    <location>
        <begin position="107"/>
        <end position="132"/>
    </location>
</feature>
<reference evidence="8 9" key="1">
    <citation type="submission" date="2016-11" db="EMBL/GenBank/DDBJ databases">
        <authorList>
            <person name="Jaros S."/>
            <person name="Januszkiewicz K."/>
            <person name="Wedrychowicz H."/>
        </authorList>
    </citation>
    <scope>NUCLEOTIDE SEQUENCE [LARGE SCALE GENOMIC DNA]</scope>
    <source>
        <strain evidence="8 9">GAS95</strain>
    </source>
</reference>
<dbReference type="InterPro" id="IPR002293">
    <property type="entry name" value="AA/rel_permease1"/>
</dbReference>
<feature type="transmembrane region" description="Helical" evidence="7">
    <location>
        <begin position="289"/>
        <end position="308"/>
    </location>
</feature>
<dbReference type="Pfam" id="PF13520">
    <property type="entry name" value="AA_permease_2"/>
    <property type="match status" value="1"/>
</dbReference>
<dbReference type="PANTHER" id="PTHR42770:SF11">
    <property type="entry name" value="INNER MEMBRANE TRANSPORT PROTEIN YBAT"/>
    <property type="match status" value="1"/>
</dbReference>
<comment type="subcellular location">
    <subcellularLocation>
        <location evidence="1">Cell membrane</location>
        <topology evidence="1">Multi-pass membrane protein</topology>
    </subcellularLocation>
</comment>
<feature type="transmembrane region" description="Helical" evidence="7">
    <location>
        <begin position="203"/>
        <end position="226"/>
    </location>
</feature>
<feature type="region of interest" description="Disordered" evidence="6">
    <location>
        <begin position="1"/>
        <end position="26"/>
    </location>
</feature>
<feature type="transmembrane region" description="Helical" evidence="7">
    <location>
        <begin position="246"/>
        <end position="269"/>
    </location>
</feature>
<dbReference type="Proteomes" id="UP000185151">
    <property type="component" value="Unassembled WGS sequence"/>
</dbReference>
<gene>
    <name evidence="8" type="ORF">SAMN05444165_2175</name>
</gene>
<dbReference type="EMBL" id="FSRU01000001">
    <property type="protein sequence ID" value="SIO31473.1"/>
    <property type="molecule type" value="Genomic_DNA"/>
</dbReference>
<dbReference type="InterPro" id="IPR050367">
    <property type="entry name" value="APC_superfamily"/>
</dbReference>
<feature type="transmembrane region" description="Helical" evidence="7">
    <location>
        <begin position="450"/>
        <end position="470"/>
    </location>
</feature>
<keyword evidence="4 7" id="KW-1133">Transmembrane helix</keyword>
<keyword evidence="2" id="KW-1003">Cell membrane</keyword>
<evidence type="ECO:0000256" key="1">
    <source>
        <dbReference type="ARBA" id="ARBA00004651"/>
    </source>
</evidence>
<dbReference type="PIRSF" id="PIRSF006060">
    <property type="entry name" value="AA_transporter"/>
    <property type="match status" value="1"/>
</dbReference>
<evidence type="ECO:0000256" key="3">
    <source>
        <dbReference type="ARBA" id="ARBA00022692"/>
    </source>
</evidence>
<dbReference type="GO" id="GO:0022857">
    <property type="term" value="F:transmembrane transporter activity"/>
    <property type="evidence" value="ECO:0007669"/>
    <property type="project" value="InterPro"/>
</dbReference>
<sequence>MEQVTPRTRSAQGAQQDTERQAGHTLQRRLTWKDAFWVTSGVPAGILFTIGGVSASIGQPAWAIWIGSIVMGLLQSATYAEISGLFPHKSGGASVYGAMAWVRYSKTLAPVSVWCNWLAWSPMLALGTGLAANYALTSLFAPDAAINTWHLTLLDLGFIKQGLTLRINATFVIAAAFLLITFKLQHSGASKAAKTQRILGIASLVPLLIVGIVPFITGDVPAAHLWPLLPLGHDAHGQLTASRFGAWNGTGVTMAFGAMFMAGWAAYGFETAVCYTREFRNPRTDTVKAIFWSGLLCLLVMTLVPLAFQGALGTAGMLDPKIVDGTGVAAAMAHMVGGGALVSAVIVVMLMLSILLIVMTSMMGSSRTLYQASVDGWLPRYLSHVNEHGSPTRAMWTDLGFNLILLLMSDYMTVLSVSNVCYMIFVFLNLQSGWIHRMDRPNADRPFRCARWLLVAGAVCGYLDLAFIGAGADLQGEGTMRNGLIAMLLIVPVFFYRHFWQDRGRFPARMAQDMQLDDGVPVVDWRRVLPFGALALGVFVVWFSHHLARPFY</sequence>
<evidence type="ECO:0000313" key="9">
    <source>
        <dbReference type="Proteomes" id="UP000185151"/>
    </source>
</evidence>
<dbReference type="PANTHER" id="PTHR42770">
    <property type="entry name" value="AMINO ACID TRANSPORTER-RELATED"/>
    <property type="match status" value="1"/>
</dbReference>
<protein>
    <submittedName>
        <fullName evidence="8">Amino acid/polyamine/organocation transporter, APC superfamily</fullName>
    </submittedName>
</protein>
<feature type="transmembrane region" description="Helical" evidence="7">
    <location>
        <begin position="482"/>
        <end position="500"/>
    </location>
</feature>
<evidence type="ECO:0000256" key="6">
    <source>
        <dbReference type="SAM" id="MobiDB-lite"/>
    </source>
</evidence>
<dbReference type="RefSeq" id="WP_074295660.1">
    <property type="nucleotide sequence ID" value="NZ_FSRU01000001.1"/>
</dbReference>
<accession>A0A1N6IHL8</accession>
<evidence type="ECO:0000256" key="2">
    <source>
        <dbReference type="ARBA" id="ARBA00022475"/>
    </source>
</evidence>
<proteinExistence type="predicted"/>
<dbReference type="OrthoDB" id="9762947at2"/>
<feature type="transmembrane region" description="Helical" evidence="7">
    <location>
        <begin position="328"/>
        <end position="358"/>
    </location>
</feature>
<feature type="transmembrane region" description="Helical" evidence="7">
    <location>
        <begin position="403"/>
        <end position="430"/>
    </location>
</feature>
<keyword evidence="5 7" id="KW-0472">Membrane</keyword>
<evidence type="ECO:0000256" key="5">
    <source>
        <dbReference type="ARBA" id="ARBA00023136"/>
    </source>
</evidence>
<evidence type="ECO:0000313" key="8">
    <source>
        <dbReference type="EMBL" id="SIO31473.1"/>
    </source>
</evidence>
<keyword evidence="9" id="KW-1185">Reference proteome</keyword>
<evidence type="ECO:0000256" key="7">
    <source>
        <dbReference type="SAM" id="Phobius"/>
    </source>
</evidence>
<dbReference type="GO" id="GO:0005886">
    <property type="term" value="C:plasma membrane"/>
    <property type="evidence" value="ECO:0007669"/>
    <property type="project" value="UniProtKB-SubCell"/>
</dbReference>
<name>A0A1N6IHL8_9BURK</name>
<feature type="transmembrane region" description="Helical" evidence="7">
    <location>
        <begin position="63"/>
        <end position="86"/>
    </location>
</feature>
<feature type="transmembrane region" description="Helical" evidence="7">
    <location>
        <begin position="528"/>
        <end position="548"/>
    </location>
</feature>
<feature type="compositionally biased region" description="Polar residues" evidence="6">
    <location>
        <begin position="1"/>
        <end position="16"/>
    </location>
</feature>
<organism evidence="8 9">
    <name type="scientific">Paraburkholderia phenazinium</name>
    <dbReference type="NCBI Taxonomy" id="60549"/>
    <lineage>
        <taxon>Bacteria</taxon>
        <taxon>Pseudomonadati</taxon>
        <taxon>Pseudomonadota</taxon>
        <taxon>Betaproteobacteria</taxon>
        <taxon>Burkholderiales</taxon>
        <taxon>Burkholderiaceae</taxon>
        <taxon>Paraburkholderia</taxon>
    </lineage>
</organism>
<evidence type="ECO:0000256" key="4">
    <source>
        <dbReference type="ARBA" id="ARBA00022989"/>
    </source>
</evidence>
<feature type="transmembrane region" description="Helical" evidence="7">
    <location>
        <begin position="163"/>
        <end position="182"/>
    </location>
</feature>
<dbReference type="Gene3D" id="1.20.1740.10">
    <property type="entry name" value="Amino acid/polyamine transporter I"/>
    <property type="match status" value="1"/>
</dbReference>
<feature type="transmembrane region" description="Helical" evidence="7">
    <location>
        <begin position="35"/>
        <end position="57"/>
    </location>
</feature>